<proteinExistence type="inferred from homology"/>
<evidence type="ECO:0000256" key="1">
    <source>
        <dbReference type="ARBA" id="ARBA00001936"/>
    </source>
</evidence>
<dbReference type="Proteomes" id="UP000077051">
    <property type="component" value="Unassembled WGS sequence"/>
</dbReference>
<dbReference type="Gene3D" id="3.30.460.10">
    <property type="entry name" value="Beta Polymerase, domain 2"/>
    <property type="match status" value="1"/>
</dbReference>
<evidence type="ECO:0000259" key="8">
    <source>
        <dbReference type="Pfam" id="PF22600"/>
    </source>
</evidence>
<dbReference type="AlphaFoldDB" id="A0A168LCI5"/>
<dbReference type="GO" id="GO:0031499">
    <property type="term" value="C:TRAMP complex"/>
    <property type="evidence" value="ECO:0007669"/>
    <property type="project" value="TreeGrafter"/>
</dbReference>
<dbReference type="SUPFAM" id="SSF81631">
    <property type="entry name" value="PAP/OAS1 substrate-binding domain"/>
    <property type="match status" value="1"/>
</dbReference>
<dbReference type="Pfam" id="PF03828">
    <property type="entry name" value="PAP_assoc"/>
    <property type="match status" value="1"/>
</dbReference>
<evidence type="ECO:0000256" key="2">
    <source>
        <dbReference type="ARBA" id="ARBA00008593"/>
    </source>
</evidence>
<keyword evidence="4" id="KW-0808">Transferase</keyword>
<gene>
    <name evidence="9" type="ORF">MUCCIDRAFT_21568</name>
</gene>
<sequence length="291" mass="32397">LQREVTCFVQYVEPTRIEIKLREYLVHRIRTSVQAKWPSATVSVFGSFSTTLYLPNSDIDLVVEFPPSTQLRLRNLASTLVQDDICRDPQVIEHASVPVIKFADAMTNLKVDIVLNSTSGLDSADKINHMLVKYPGLRPLSLIVKHLLALRGHNEVFTGGLGGYAIVCLVVSFLQMHPKVASGAIDPMQNLGVLLLDFFQLYGLNFNLDVVGVDVRGEGSYYDKVRGVSGISCRNGRAVFSIKDPLDASNDIGMKSYNSSLVVRAFKYAYLSMTDKAFSLEAELRKNKYKK</sequence>
<dbReference type="OrthoDB" id="273917at2759"/>
<dbReference type="GO" id="GO:0046872">
    <property type="term" value="F:metal ion binding"/>
    <property type="evidence" value="ECO:0007669"/>
    <property type="project" value="UniProtKB-KW"/>
</dbReference>
<dbReference type="CDD" id="cd05402">
    <property type="entry name" value="NT_PAP_TUTase"/>
    <property type="match status" value="1"/>
</dbReference>
<feature type="non-terminal residue" evidence="9">
    <location>
        <position position="291"/>
    </location>
</feature>
<organism evidence="9 10">
    <name type="scientific">Mucor lusitanicus CBS 277.49</name>
    <dbReference type="NCBI Taxonomy" id="747725"/>
    <lineage>
        <taxon>Eukaryota</taxon>
        <taxon>Fungi</taxon>
        <taxon>Fungi incertae sedis</taxon>
        <taxon>Mucoromycota</taxon>
        <taxon>Mucoromycotina</taxon>
        <taxon>Mucoromycetes</taxon>
        <taxon>Mucorales</taxon>
        <taxon>Mucorineae</taxon>
        <taxon>Mucoraceae</taxon>
        <taxon>Mucor</taxon>
    </lineage>
</organism>
<comment type="similarity">
    <text evidence="2">Belongs to the DNA polymerase type-B-like family.</text>
</comment>
<dbReference type="VEuPathDB" id="FungiDB:MUCCIDRAFT_21568"/>
<dbReference type="SUPFAM" id="SSF81301">
    <property type="entry name" value="Nucleotidyltransferase"/>
    <property type="match status" value="1"/>
</dbReference>
<comment type="cofactor">
    <cofactor evidence="1">
        <name>Mn(2+)</name>
        <dbReference type="ChEBI" id="CHEBI:29035"/>
    </cofactor>
</comment>
<dbReference type="GO" id="GO:0043634">
    <property type="term" value="P:polyadenylation-dependent ncRNA catabolic process"/>
    <property type="evidence" value="ECO:0007669"/>
    <property type="project" value="TreeGrafter"/>
</dbReference>
<reference evidence="9 10" key="1">
    <citation type="submission" date="2015-06" db="EMBL/GenBank/DDBJ databases">
        <title>Expansion of signal transduction pathways in fungi by whole-genome duplication.</title>
        <authorList>
            <consortium name="DOE Joint Genome Institute"/>
            <person name="Corrochano L.M."/>
            <person name="Kuo A."/>
            <person name="Marcet-Houben M."/>
            <person name="Polaino S."/>
            <person name="Salamov A."/>
            <person name="Villalobos J.M."/>
            <person name="Alvarez M.I."/>
            <person name="Avalos J."/>
            <person name="Benito E.P."/>
            <person name="Benoit I."/>
            <person name="Burger G."/>
            <person name="Camino L.P."/>
            <person name="Canovas D."/>
            <person name="Cerda-Olmedo E."/>
            <person name="Cheng J.-F."/>
            <person name="Dominguez A."/>
            <person name="Elias M."/>
            <person name="Eslava A.P."/>
            <person name="Glaser F."/>
            <person name="Grimwood J."/>
            <person name="Gutierrez G."/>
            <person name="Heitman J."/>
            <person name="Henrissat B."/>
            <person name="Iturriaga E.A."/>
            <person name="Lang B.F."/>
            <person name="Lavin J.L."/>
            <person name="Lee S."/>
            <person name="Li W."/>
            <person name="Lindquist E."/>
            <person name="Lopez-Garcia S."/>
            <person name="Luque E.M."/>
            <person name="Marcos A.T."/>
            <person name="Martin J."/>
            <person name="Mccluskey K."/>
            <person name="Medina H.R."/>
            <person name="Miralles-Duran A."/>
            <person name="Miyazaki A."/>
            <person name="Munoz-Torres E."/>
            <person name="Oguiza J.A."/>
            <person name="Ohm R."/>
            <person name="Olmedo M."/>
            <person name="Orejas M."/>
            <person name="Ortiz-Castellanos L."/>
            <person name="Pisabarro A.G."/>
            <person name="Rodriguez-Romero J."/>
            <person name="Ruiz-Herrera J."/>
            <person name="Ruiz-Vazquez R."/>
            <person name="Sanz C."/>
            <person name="Schackwitz W."/>
            <person name="Schmutz J."/>
            <person name="Shahriari M."/>
            <person name="Shelest E."/>
            <person name="Silva-Franco F."/>
            <person name="Soanes D."/>
            <person name="Syed K."/>
            <person name="Tagua V.G."/>
            <person name="Talbot N.J."/>
            <person name="Thon M."/>
            <person name="De Vries R.P."/>
            <person name="Wiebenga A."/>
            <person name="Yadav J.S."/>
            <person name="Braun E.L."/>
            <person name="Baker S."/>
            <person name="Garre V."/>
            <person name="Horwitz B."/>
            <person name="Torres-Martinez S."/>
            <person name="Idnurm A."/>
            <person name="Herrera-Estrella A."/>
            <person name="Gabaldon T."/>
            <person name="Grigoriev I.V."/>
        </authorList>
    </citation>
    <scope>NUCLEOTIDE SEQUENCE [LARGE SCALE GENOMIC DNA]</scope>
    <source>
        <strain evidence="9 10">CBS 277.49</strain>
    </source>
</reference>
<dbReference type="PANTHER" id="PTHR23092">
    <property type="entry name" value="POLY(A) RNA POLYMERASE"/>
    <property type="match status" value="1"/>
</dbReference>
<feature type="domain" description="PAP-associated" evidence="7">
    <location>
        <begin position="190"/>
        <end position="250"/>
    </location>
</feature>
<evidence type="ECO:0000259" key="7">
    <source>
        <dbReference type="Pfam" id="PF03828"/>
    </source>
</evidence>
<accession>A0A168LCI5</accession>
<dbReference type="GO" id="GO:0031123">
    <property type="term" value="P:RNA 3'-end processing"/>
    <property type="evidence" value="ECO:0007669"/>
    <property type="project" value="TreeGrafter"/>
</dbReference>
<dbReference type="InterPro" id="IPR054708">
    <property type="entry name" value="MTPAP-like_central"/>
</dbReference>
<evidence type="ECO:0000313" key="10">
    <source>
        <dbReference type="Proteomes" id="UP000077051"/>
    </source>
</evidence>
<evidence type="ECO:0000313" key="9">
    <source>
        <dbReference type="EMBL" id="OAD03366.1"/>
    </source>
</evidence>
<dbReference type="GO" id="GO:0010605">
    <property type="term" value="P:negative regulation of macromolecule metabolic process"/>
    <property type="evidence" value="ECO:0007669"/>
    <property type="project" value="UniProtKB-ARBA"/>
</dbReference>
<keyword evidence="10" id="KW-1185">Reference proteome</keyword>
<dbReference type="STRING" id="747725.A0A168LCI5"/>
<dbReference type="PANTHER" id="PTHR23092:SF15">
    <property type="entry name" value="INACTIVE NON-CANONICAL POLY(A) RNA POLYMERASE PROTEIN TRF4-2-RELATED"/>
    <property type="match status" value="1"/>
</dbReference>
<keyword evidence="5" id="KW-0479">Metal-binding</keyword>
<dbReference type="GO" id="GO:0005730">
    <property type="term" value="C:nucleolus"/>
    <property type="evidence" value="ECO:0007669"/>
    <property type="project" value="TreeGrafter"/>
</dbReference>
<dbReference type="GO" id="GO:0003729">
    <property type="term" value="F:mRNA binding"/>
    <property type="evidence" value="ECO:0007669"/>
    <property type="project" value="TreeGrafter"/>
</dbReference>
<comment type="caution">
    <text evidence="9">The sequence shown here is derived from an EMBL/GenBank/DDBJ whole genome shotgun (WGS) entry which is preliminary data.</text>
</comment>
<name>A0A168LCI5_MUCCL</name>
<dbReference type="GO" id="GO:1990817">
    <property type="term" value="F:poly(A) RNA polymerase activity"/>
    <property type="evidence" value="ECO:0007669"/>
    <property type="project" value="UniProtKB-EC"/>
</dbReference>
<evidence type="ECO:0000256" key="5">
    <source>
        <dbReference type="ARBA" id="ARBA00022723"/>
    </source>
</evidence>
<dbReference type="InterPro" id="IPR002058">
    <property type="entry name" value="PAP_assoc"/>
</dbReference>
<dbReference type="EC" id="2.7.7.19" evidence="3"/>
<evidence type="ECO:0000256" key="3">
    <source>
        <dbReference type="ARBA" id="ARBA00012388"/>
    </source>
</evidence>
<dbReference type="InterPro" id="IPR043519">
    <property type="entry name" value="NT_sf"/>
</dbReference>
<keyword evidence="6" id="KW-0460">Magnesium</keyword>
<dbReference type="InterPro" id="IPR045862">
    <property type="entry name" value="Trf4-like"/>
</dbReference>
<protein>
    <recommendedName>
        <fullName evidence="3">polynucleotide adenylyltransferase</fullName>
        <ecNumber evidence="3">2.7.7.19</ecNumber>
    </recommendedName>
</protein>
<dbReference type="FunFam" id="3.30.460.10:FF:000006">
    <property type="entry name" value="non-canonical poly(A) RNA polymerase PAPD5"/>
    <property type="match status" value="1"/>
</dbReference>
<feature type="domain" description="Poly(A) RNA polymerase mitochondrial-like central palm" evidence="8">
    <location>
        <begin position="1"/>
        <end position="124"/>
    </location>
</feature>
<evidence type="ECO:0000256" key="4">
    <source>
        <dbReference type="ARBA" id="ARBA00022679"/>
    </source>
</evidence>
<feature type="non-terminal residue" evidence="9">
    <location>
        <position position="1"/>
    </location>
</feature>
<dbReference type="EMBL" id="AMYB01000004">
    <property type="protein sequence ID" value="OAD03366.1"/>
    <property type="molecule type" value="Genomic_DNA"/>
</dbReference>
<dbReference type="Gene3D" id="1.10.1410.10">
    <property type="match status" value="1"/>
</dbReference>
<dbReference type="Pfam" id="PF22600">
    <property type="entry name" value="MTPAP-like_central"/>
    <property type="match status" value="1"/>
</dbReference>
<evidence type="ECO:0000256" key="6">
    <source>
        <dbReference type="ARBA" id="ARBA00022842"/>
    </source>
</evidence>